<accession>A0A328NYC7</accession>
<dbReference type="Pfam" id="PF25967">
    <property type="entry name" value="RND-MFP_C"/>
    <property type="match status" value="1"/>
</dbReference>
<feature type="region of interest" description="Disordered" evidence="7">
    <location>
        <begin position="381"/>
        <end position="416"/>
    </location>
</feature>
<evidence type="ECO:0000313" key="12">
    <source>
        <dbReference type="EMBL" id="RAO74889.1"/>
    </source>
</evidence>
<comment type="similarity">
    <text evidence="2">Belongs to the membrane fusion protein (MFP) (TC 8.A.1) family.</text>
</comment>
<keyword evidence="5" id="KW-0997">Cell inner membrane</keyword>
<dbReference type="PANTHER" id="PTHR30469">
    <property type="entry name" value="MULTIDRUG RESISTANCE PROTEIN MDTA"/>
    <property type="match status" value="1"/>
</dbReference>
<evidence type="ECO:0000259" key="8">
    <source>
        <dbReference type="Pfam" id="PF25876"/>
    </source>
</evidence>
<comment type="caution">
    <text evidence="12">The sequence shown here is derived from an EMBL/GenBank/DDBJ whole genome shotgun (WGS) entry which is preliminary data.</text>
</comment>
<dbReference type="Gene3D" id="2.40.50.100">
    <property type="match status" value="1"/>
</dbReference>
<dbReference type="GO" id="GO:0015562">
    <property type="term" value="F:efflux transmembrane transporter activity"/>
    <property type="evidence" value="ECO:0007669"/>
    <property type="project" value="TreeGrafter"/>
</dbReference>
<proteinExistence type="inferred from homology"/>
<dbReference type="InterPro" id="IPR058627">
    <property type="entry name" value="MdtA-like_C"/>
</dbReference>
<dbReference type="OrthoDB" id="9783047at2"/>
<evidence type="ECO:0000256" key="7">
    <source>
        <dbReference type="SAM" id="MobiDB-lite"/>
    </source>
</evidence>
<evidence type="ECO:0000256" key="3">
    <source>
        <dbReference type="ARBA" id="ARBA00022448"/>
    </source>
</evidence>
<evidence type="ECO:0000256" key="1">
    <source>
        <dbReference type="ARBA" id="ARBA00004533"/>
    </source>
</evidence>
<dbReference type="InterPro" id="IPR058624">
    <property type="entry name" value="MdtA-like_HH"/>
</dbReference>
<dbReference type="AlphaFoldDB" id="A0A328NYC7"/>
<dbReference type="EMBL" id="NFZS01000005">
    <property type="protein sequence ID" value="RAO74889.1"/>
    <property type="molecule type" value="Genomic_DNA"/>
</dbReference>
<feature type="domain" description="Multidrug resistance protein MdtA-like barrel-sandwich hybrid" evidence="9">
    <location>
        <begin position="81"/>
        <end position="218"/>
    </location>
</feature>
<evidence type="ECO:0000256" key="5">
    <source>
        <dbReference type="ARBA" id="ARBA00022519"/>
    </source>
</evidence>
<evidence type="ECO:0000259" key="11">
    <source>
        <dbReference type="Pfam" id="PF25967"/>
    </source>
</evidence>
<organism evidence="12 13">
    <name type="scientific">Dyella jiangningensis</name>
    <dbReference type="NCBI Taxonomy" id="1379159"/>
    <lineage>
        <taxon>Bacteria</taxon>
        <taxon>Pseudomonadati</taxon>
        <taxon>Pseudomonadota</taxon>
        <taxon>Gammaproteobacteria</taxon>
        <taxon>Lysobacterales</taxon>
        <taxon>Rhodanobacteraceae</taxon>
        <taxon>Dyella</taxon>
    </lineage>
</organism>
<dbReference type="RefSeq" id="WP_111984646.1">
    <property type="nucleotide sequence ID" value="NZ_NFZS01000005.1"/>
</dbReference>
<feature type="region of interest" description="Disordered" evidence="7">
    <location>
        <begin position="30"/>
        <end position="55"/>
    </location>
</feature>
<dbReference type="Proteomes" id="UP000248926">
    <property type="component" value="Unassembled WGS sequence"/>
</dbReference>
<feature type="domain" description="Multidrug resistance protein MdtA-like alpha-helical hairpin" evidence="8">
    <location>
        <begin position="122"/>
        <end position="191"/>
    </location>
</feature>
<keyword evidence="3" id="KW-0813">Transport</keyword>
<dbReference type="Pfam" id="PF25917">
    <property type="entry name" value="BSH_RND"/>
    <property type="match status" value="1"/>
</dbReference>
<evidence type="ECO:0000313" key="13">
    <source>
        <dbReference type="Proteomes" id="UP000248926"/>
    </source>
</evidence>
<dbReference type="InterPro" id="IPR006143">
    <property type="entry name" value="RND_pump_MFP"/>
</dbReference>
<protein>
    <submittedName>
        <fullName evidence="12">Efflux transporter periplasmic adaptor subunit</fullName>
    </submittedName>
</protein>
<feature type="domain" description="Multidrug resistance protein MdtA-like beta-barrel" evidence="10">
    <location>
        <begin position="226"/>
        <end position="310"/>
    </location>
</feature>
<keyword evidence="4" id="KW-1003">Cell membrane</keyword>
<name>A0A328NYC7_9GAMM</name>
<dbReference type="PANTHER" id="PTHR30469:SF36">
    <property type="entry name" value="BLL3903 PROTEIN"/>
    <property type="match status" value="1"/>
</dbReference>
<dbReference type="Gene3D" id="2.40.30.170">
    <property type="match status" value="1"/>
</dbReference>
<dbReference type="FunFam" id="2.40.420.20:FF:000001">
    <property type="entry name" value="Efflux RND transporter periplasmic adaptor subunit"/>
    <property type="match status" value="1"/>
</dbReference>
<feature type="domain" description="Multidrug resistance protein MdtA-like C-terminal permuted SH3" evidence="11">
    <location>
        <begin position="316"/>
        <end position="373"/>
    </location>
</feature>
<dbReference type="NCBIfam" id="TIGR01730">
    <property type="entry name" value="RND_mfp"/>
    <property type="match status" value="1"/>
</dbReference>
<dbReference type="InterPro" id="IPR058626">
    <property type="entry name" value="MdtA-like_b-barrel"/>
</dbReference>
<evidence type="ECO:0000256" key="2">
    <source>
        <dbReference type="ARBA" id="ARBA00009477"/>
    </source>
</evidence>
<dbReference type="Gene3D" id="1.10.287.470">
    <property type="entry name" value="Helix hairpin bin"/>
    <property type="match status" value="1"/>
</dbReference>
<evidence type="ECO:0000256" key="6">
    <source>
        <dbReference type="ARBA" id="ARBA00023136"/>
    </source>
</evidence>
<feature type="compositionally biased region" description="Basic residues" evidence="7">
    <location>
        <begin position="405"/>
        <end position="416"/>
    </location>
</feature>
<keyword evidence="6" id="KW-0472">Membrane</keyword>
<dbReference type="GO" id="GO:0005886">
    <property type="term" value="C:plasma membrane"/>
    <property type="evidence" value="ECO:0007669"/>
    <property type="project" value="UniProtKB-SubCell"/>
</dbReference>
<sequence>MSRFWKIALVVVAVIVVGAVGFRLLHKPAADGGQAGEQSGQRKGQGQDKDKDTPVPVTVEPVVKQDVPVYLTALGTVQALNTVTINPQVSGQMLSINFKEGQEVKKGDLLAQIDPRTFQAAYDQAVAKQEQDEAQLSTAQSTLKRNDALVAKGYVAQLDMDTFRNNVANLTATVAADKAAVRSAKVNLDYTRIVSPIDGVAGIRNVDPGNVVTTTTAVVTLTQIHPIYVTFNLPEQNLEMVRKAAAGGDPLSVLALDRADAHTIADDGVLNVVDNQIDTTTGTFKLRSIFQNAKGDLWPGQFVNVRLKVRTVTGGLVIPSQAVQRGPDGDYVYLVQQDDTVKMNPVKVAGEVGDSHVMIGSGLALNDRVVTEGQFRLKPGSKVKALKPGEVPAAPTPAEMDKAKKNAQKQGGRRGG</sequence>
<dbReference type="InterPro" id="IPR058625">
    <property type="entry name" value="MdtA-like_BSH"/>
</dbReference>
<comment type="subcellular location">
    <subcellularLocation>
        <location evidence="1">Cell inner membrane</location>
    </subcellularLocation>
</comment>
<dbReference type="Pfam" id="PF25876">
    <property type="entry name" value="HH_MFP_RND"/>
    <property type="match status" value="1"/>
</dbReference>
<gene>
    <name evidence="12" type="ORF">CA260_18985</name>
</gene>
<evidence type="ECO:0000256" key="4">
    <source>
        <dbReference type="ARBA" id="ARBA00022475"/>
    </source>
</evidence>
<dbReference type="Gene3D" id="2.40.420.20">
    <property type="match status" value="1"/>
</dbReference>
<evidence type="ECO:0000259" key="10">
    <source>
        <dbReference type="Pfam" id="PF25944"/>
    </source>
</evidence>
<dbReference type="SUPFAM" id="SSF111369">
    <property type="entry name" value="HlyD-like secretion proteins"/>
    <property type="match status" value="1"/>
</dbReference>
<dbReference type="Pfam" id="PF25944">
    <property type="entry name" value="Beta-barrel_RND"/>
    <property type="match status" value="1"/>
</dbReference>
<dbReference type="GO" id="GO:1990281">
    <property type="term" value="C:efflux pump complex"/>
    <property type="evidence" value="ECO:0007669"/>
    <property type="project" value="TreeGrafter"/>
</dbReference>
<reference evidence="12 13" key="1">
    <citation type="journal article" date="2018" name="Genet. Mol. Biol.">
        <title>The genome sequence of Dyella jiangningensis FCAV SCS01 from a lignocellulose-decomposing microbial consortium metagenome reveals potential for biotechnological applications.</title>
        <authorList>
            <person name="Desiderato J.G."/>
            <person name="Alvarenga D.O."/>
            <person name="Constancio M.T.L."/>
            <person name="Alves L.M.C."/>
            <person name="Varani A.M."/>
        </authorList>
    </citation>
    <scope>NUCLEOTIDE SEQUENCE [LARGE SCALE GENOMIC DNA]</scope>
    <source>
        <strain evidence="12 13">FCAV SCS01</strain>
    </source>
</reference>
<evidence type="ECO:0000259" key="9">
    <source>
        <dbReference type="Pfam" id="PF25917"/>
    </source>
</evidence>
<keyword evidence="13" id="KW-1185">Reference proteome</keyword>